<dbReference type="eggNOG" id="COG0846">
    <property type="taxonomic scope" value="Bacteria"/>
</dbReference>
<dbReference type="EMBL" id="BAET01000030">
    <property type="protein sequence ID" value="GAB56523.1"/>
    <property type="molecule type" value="Genomic_DNA"/>
</dbReference>
<organism evidence="6 7">
    <name type="scientific">Glaciecola punicea ACAM 611</name>
    <dbReference type="NCBI Taxonomy" id="1121923"/>
    <lineage>
        <taxon>Bacteria</taxon>
        <taxon>Pseudomonadati</taxon>
        <taxon>Pseudomonadota</taxon>
        <taxon>Gammaproteobacteria</taxon>
        <taxon>Alteromonadales</taxon>
        <taxon>Alteromonadaceae</taxon>
        <taxon>Glaciecola</taxon>
    </lineage>
</organism>
<evidence type="ECO:0000256" key="4">
    <source>
        <dbReference type="PROSITE-ProRule" id="PRU00236"/>
    </source>
</evidence>
<keyword evidence="1" id="KW-0808">Transferase</keyword>
<dbReference type="PROSITE" id="PS50305">
    <property type="entry name" value="SIRTUIN"/>
    <property type="match status" value="1"/>
</dbReference>
<dbReference type="EC" id="2.3.1.286" evidence="3"/>
<dbReference type="GO" id="GO:0008270">
    <property type="term" value="F:zinc ion binding"/>
    <property type="evidence" value="ECO:0007669"/>
    <property type="project" value="UniProtKB-UniRule"/>
</dbReference>
<keyword evidence="3" id="KW-0862">Zinc</keyword>
<dbReference type="InterPro" id="IPR026591">
    <property type="entry name" value="Sirtuin_cat_small_dom_sf"/>
</dbReference>
<feature type="binding site" evidence="3">
    <location>
        <position position="231"/>
    </location>
    <ligand>
        <name>NAD(+)</name>
        <dbReference type="ChEBI" id="CHEBI:57540"/>
    </ligand>
</feature>
<feature type="binding site" evidence="3">
    <location>
        <begin position="21"/>
        <end position="40"/>
    </location>
    <ligand>
        <name>NAD(+)</name>
        <dbReference type="ChEBI" id="CHEBI:57540"/>
    </ligand>
</feature>
<keyword evidence="7" id="KW-1185">Reference proteome</keyword>
<dbReference type="RefSeq" id="WP_006006754.1">
    <property type="nucleotide sequence ID" value="NZ_BAET01000030.1"/>
</dbReference>
<dbReference type="CDD" id="cd01412">
    <property type="entry name" value="SIRT5_Af1_CobB"/>
    <property type="match status" value="1"/>
</dbReference>
<dbReference type="GO" id="GO:0070403">
    <property type="term" value="F:NAD+ binding"/>
    <property type="evidence" value="ECO:0007669"/>
    <property type="project" value="UniProtKB-UniRule"/>
</dbReference>
<keyword evidence="3" id="KW-0479">Metal-binding</keyword>
<dbReference type="Gene3D" id="3.30.1600.10">
    <property type="entry name" value="SIR2/SIRT2 'Small Domain"/>
    <property type="match status" value="1"/>
</dbReference>
<comment type="function">
    <text evidence="3">NAD-dependent lysine deacetylase and desuccinylase that specifically removes acetyl and succinyl groups on target proteins. Modulates the activities of several proteins which are inactive in their acylated form.</text>
</comment>
<comment type="catalytic activity">
    <reaction evidence="3">
        <text>N(6)-acetyl-L-lysyl-[protein] + NAD(+) + H2O = 2''-O-acetyl-ADP-D-ribose + nicotinamide + L-lysyl-[protein]</text>
        <dbReference type="Rhea" id="RHEA:43636"/>
        <dbReference type="Rhea" id="RHEA-COMP:9752"/>
        <dbReference type="Rhea" id="RHEA-COMP:10731"/>
        <dbReference type="ChEBI" id="CHEBI:15377"/>
        <dbReference type="ChEBI" id="CHEBI:17154"/>
        <dbReference type="ChEBI" id="CHEBI:29969"/>
        <dbReference type="ChEBI" id="CHEBI:57540"/>
        <dbReference type="ChEBI" id="CHEBI:61930"/>
        <dbReference type="ChEBI" id="CHEBI:83767"/>
        <dbReference type="EC" id="2.3.1.286"/>
    </reaction>
</comment>
<feature type="binding site" evidence="3">
    <location>
        <begin position="187"/>
        <end position="189"/>
    </location>
    <ligand>
        <name>NAD(+)</name>
        <dbReference type="ChEBI" id="CHEBI:57540"/>
    </ligand>
</feature>
<comment type="subcellular location">
    <subcellularLocation>
        <location evidence="3">Cytoplasm</location>
    </subcellularLocation>
</comment>
<dbReference type="InterPro" id="IPR029035">
    <property type="entry name" value="DHS-like_NAD/FAD-binding_dom"/>
</dbReference>
<name>H5TDZ6_9ALTE</name>
<dbReference type="Pfam" id="PF02146">
    <property type="entry name" value="SIR2"/>
    <property type="match status" value="1"/>
</dbReference>
<dbReference type="PANTHER" id="PTHR11085">
    <property type="entry name" value="NAD-DEPENDENT PROTEIN DEACYLASE SIRTUIN-5, MITOCHONDRIAL-RELATED"/>
    <property type="match status" value="1"/>
</dbReference>
<dbReference type="SUPFAM" id="SSF52467">
    <property type="entry name" value="DHS-like NAD/FAD-binding domain"/>
    <property type="match status" value="1"/>
</dbReference>
<comment type="caution">
    <text evidence="3 4">Lacks conserved residue(s) required for the propagation of feature annotation.</text>
</comment>
<comment type="domain">
    <text evidence="3">2 residues (Tyr-65 and Arg-68) present in a large hydrophobic pocket are probably involved in substrate specificity. They are important for desuccinylation activity, but dispensable for deacetylation activity.</text>
</comment>
<reference evidence="6 7" key="1">
    <citation type="journal article" date="2012" name="J. Bacteriol.">
        <title>Genome sequence of proteorhodopsin-containing sea ice bacterium Glaciecola punicea ACAM 611T.</title>
        <authorList>
            <person name="Qin Q.-L."/>
            <person name="Xie B.-B."/>
            <person name="Shu Y.-L."/>
            <person name="Rong J.-C."/>
            <person name="Zhao D.-L."/>
            <person name="Zhang X.-Y."/>
            <person name="Chen X.-L."/>
            <person name="Zhou B.-C."/>
            <person name="Zhanga Y.-Z."/>
        </authorList>
    </citation>
    <scope>NUCLEOTIDE SEQUENCE [LARGE SCALE GENOMIC DNA]</scope>
    <source>
        <strain evidence="6 7">ACAM 611</strain>
    </source>
</reference>
<evidence type="ECO:0000256" key="2">
    <source>
        <dbReference type="ARBA" id="ARBA00023027"/>
    </source>
</evidence>
<proteinExistence type="inferred from homology"/>
<comment type="cofactor">
    <cofactor evidence="3">
        <name>Zn(2+)</name>
        <dbReference type="ChEBI" id="CHEBI:29105"/>
    </cofactor>
    <text evidence="3">Binds 1 zinc ion per subunit.</text>
</comment>
<gene>
    <name evidence="6" type="primary">npdA</name>
    <name evidence="3" type="synonym">cobB</name>
    <name evidence="6" type="ORF">GPUN_2408</name>
</gene>
<comment type="caution">
    <text evidence="6">The sequence shown here is derived from an EMBL/GenBank/DDBJ whole genome shotgun (WGS) entry which is preliminary data.</text>
</comment>
<dbReference type="InterPro" id="IPR027546">
    <property type="entry name" value="Sirtuin_class_III"/>
</dbReference>
<keyword evidence="6" id="KW-0378">Hydrolase</keyword>
<protein>
    <recommendedName>
        <fullName evidence="3">NAD-dependent protein deacylase</fullName>
        <ecNumber evidence="3">2.3.1.286</ecNumber>
    </recommendedName>
    <alternativeName>
        <fullName evidence="3">Regulatory protein SIR2 homolog</fullName>
    </alternativeName>
</protein>
<dbReference type="InterPro" id="IPR050134">
    <property type="entry name" value="NAD-dep_sirtuin_deacylases"/>
</dbReference>
<dbReference type="GO" id="GO:0036055">
    <property type="term" value="F:protein-succinyllysine desuccinylase activity"/>
    <property type="evidence" value="ECO:0007669"/>
    <property type="project" value="UniProtKB-UniRule"/>
</dbReference>
<evidence type="ECO:0000313" key="6">
    <source>
        <dbReference type="EMBL" id="GAB56523.1"/>
    </source>
</evidence>
<dbReference type="STRING" id="56804.BAE46_08805"/>
<evidence type="ECO:0000259" key="5">
    <source>
        <dbReference type="PROSITE" id="PS50305"/>
    </source>
</evidence>
<dbReference type="HAMAP" id="MF_01121">
    <property type="entry name" value="Sirtuin_ClassIII"/>
    <property type="match status" value="1"/>
</dbReference>
<dbReference type="AlphaFoldDB" id="H5TDZ6"/>
<dbReference type="Gene3D" id="3.40.50.1220">
    <property type="entry name" value="TPP-binding domain"/>
    <property type="match status" value="1"/>
</dbReference>
<reference evidence="6 7" key="2">
    <citation type="journal article" date="2017" name="Antonie Van Leeuwenhoek">
        <title>Rhizobium rhizosphaerae sp. nov., a novel species isolated from rice rhizosphere.</title>
        <authorList>
            <person name="Zhao J.J."/>
            <person name="Zhang J."/>
            <person name="Zhang R.J."/>
            <person name="Zhang C.W."/>
            <person name="Yin H.Q."/>
            <person name="Zhang X.X."/>
        </authorList>
    </citation>
    <scope>NUCLEOTIDE SEQUENCE [LARGE SCALE GENOMIC DNA]</scope>
    <source>
        <strain evidence="6 7">ACAM 611</strain>
    </source>
</reference>
<feature type="binding site" evidence="3">
    <location>
        <position position="68"/>
    </location>
    <ligand>
        <name>substrate</name>
    </ligand>
</feature>
<dbReference type="GO" id="GO:0017136">
    <property type="term" value="F:histone deacetylase activity, NAD-dependent"/>
    <property type="evidence" value="ECO:0007669"/>
    <property type="project" value="TreeGrafter"/>
</dbReference>
<dbReference type="NCBIfam" id="NF001755">
    <property type="entry name" value="PRK00481.1-5"/>
    <property type="match status" value="1"/>
</dbReference>
<keyword evidence="3" id="KW-0963">Cytoplasm</keyword>
<feature type="binding site" evidence="3">
    <location>
        <begin position="213"/>
        <end position="215"/>
    </location>
    <ligand>
        <name>NAD(+)</name>
        <dbReference type="ChEBI" id="CHEBI:57540"/>
    </ligand>
</feature>
<dbReference type="PANTHER" id="PTHR11085:SF4">
    <property type="entry name" value="NAD-DEPENDENT PROTEIN DEACYLASE"/>
    <property type="match status" value="1"/>
</dbReference>
<evidence type="ECO:0000313" key="7">
    <source>
        <dbReference type="Proteomes" id="UP000053586"/>
    </source>
</evidence>
<feature type="active site" description="Proton acceptor" evidence="3">
    <location>
        <position position="120"/>
    </location>
</feature>
<evidence type="ECO:0000256" key="1">
    <source>
        <dbReference type="ARBA" id="ARBA00022679"/>
    </source>
</evidence>
<feature type="domain" description="Deacetylase sirtuin-type" evidence="5">
    <location>
        <begin position="1"/>
        <end position="246"/>
    </location>
</feature>
<feature type="binding site" evidence="3">
    <location>
        <position position="128"/>
    </location>
    <ligand>
        <name>Zn(2+)</name>
        <dbReference type="ChEBI" id="CHEBI:29105"/>
    </ligand>
</feature>
<comment type="similarity">
    <text evidence="3">Belongs to the sirtuin family. Class III subfamily.</text>
</comment>
<dbReference type="GO" id="GO:0005737">
    <property type="term" value="C:cytoplasm"/>
    <property type="evidence" value="ECO:0007669"/>
    <property type="project" value="UniProtKB-SubCell"/>
</dbReference>
<dbReference type="InterPro" id="IPR026590">
    <property type="entry name" value="Ssirtuin_cat_dom"/>
</dbReference>
<accession>H5TDZ6</accession>
<dbReference type="InterPro" id="IPR003000">
    <property type="entry name" value="Sirtuin"/>
</dbReference>
<comment type="catalytic activity">
    <reaction evidence="3">
        <text>N(6)-succinyl-L-lysyl-[protein] + NAD(+) + H2O = 2''-O-succinyl-ADP-D-ribose + nicotinamide + L-lysyl-[protein]</text>
        <dbReference type="Rhea" id="RHEA:47668"/>
        <dbReference type="Rhea" id="RHEA-COMP:9752"/>
        <dbReference type="Rhea" id="RHEA-COMP:11877"/>
        <dbReference type="ChEBI" id="CHEBI:15377"/>
        <dbReference type="ChEBI" id="CHEBI:17154"/>
        <dbReference type="ChEBI" id="CHEBI:29969"/>
        <dbReference type="ChEBI" id="CHEBI:57540"/>
        <dbReference type="ChEBI" id="CHEBI:87830"/>
        <dbReference type="ChEBI" id="CHEBI:87832"/>
    </reaction>
</comment>
<feature type="binding site" evidence="3">
    <location>
        <position position="65"/>
    </location>
    <ligand>
        <name>substrate</name>
    </ligand>
</feature>
<dbReference type="GO" id="GO:0036054">
    <property type="term" value="F:protein-malonyllysine demalonylase activity"/>
    <property type="evidence" value="ECO:0007669"/>
    <property type="project" value="InterPro"/>
</dbReference>
<keyword evidence="2 3" id="KW-0520">NAD</keyword>
<dbReference type="Proteomes" id="UP000053586">
    <property type="component" value="Unassembled WGS sequence"/>
</dbReference>
<feature type="binding site" evidence="3">
    <location>
        <position position="144"/>
    </location>
    <ligand>
        <name>Zn(2+)</name>
        <dbReference type="ChEBI" id="CHEBI:29105"/>
    </ligand>
</feature>
<evidence type="ECO:0000256" key="3">
    <source>
        <dbReference type="HAMAP-Rule" id="MF_01121"/>
    </source>
</evidence>
<feature type="binding site" evidence="3">
    <location>
        <begin position="102"/>
        <end position="105"/>
    </location>
    <ligand>
        <name>NAD(+)</name>
        <dbReference type="ChEBI" id="CHEBI:57540"/>
    </ligand>
</feature>
<sequence length="246" mass="27230">MKHLNFFLNTIKHPKIVILTGAGISAESGISTFRDNKGLWENHTVEEVATPEAFARNPELVYRFYNARRQQLLNDEVAPNPAHIALAKLQRKLQQDFVLITQNVDNLHERGGCKNVIHMHGELLSAKCINSNSAVSTVDDVSSCTKCACCDTPSPMRPDIVWFGETPYHMKAIQTHLQEADVFVSIGTSGNVYPAAGFVQEAQYVGAHCIELNLDPSEGQSNFTECHYGQASTLVPWFVDEICAAI</sequence>